<name>A0AAD0U869_9GAMM</name>
<proteinExistence type="predicted"/>
<keyword evidence="1" id="KW-0614">Plasmid</keyword>
<protein>
    <submittedName>
        <fullName evidence="1">Uncharacterized protein</fullName>
    </submittedName>
</protein>
<organism evidence="1 2">
    <name type="scientific">Pseudoalteromonas agarivorans</name>
    <dbReference type="NCBI Taxonomy" id="176102"/>
    <lineage>
        <taxon>Bacteria</taxon>
        <taxon>Pseudomonadati</taxon>
        <taxon>Pseudomonadota</taxon>
        <taxon>Gammaproteobacteria</taxon>
        <taxon>Alteromonadales</taxon>
        <taxon>Pseudoalteromonadaceae</taxon>
        <taxon>Pseudoalteromonas</taxon>
    </lineage>
</organism>
<dbReference type="RefSeq" id="WP_121638728.1">
    <property type="nucleotide sequence ID" value="NZ_CP033067.1"/>
</dbReference>
<geneLocation type="plasmid" evidence="1 2">
    <name>unnamed</name>
</geneLocation>
<gene>
    <name evidence="1" type="ORF">D9T18_20405</name>
</gene>
<accession>A0AAD0U869</accession>
<evidence type="ECO:0000313" key="2">
    <source>
        <dbReference type="Proteomes" id="UP000279995"/>
    </source>
</evidence>
<dbReference type="EMBL" id="CP033067">
    <property type="protein sequence ID" value="AYM89054.1"/>
    <property type="molecule type" value="Genomic_DNA"/>
</dbReference>
<sequence length="75" mass="8644">METNKRLDRNQAIEKLVTAINDEHRSSLTFEQVSNWLGEDATVKDIETHIFEVEIISYEAVQPIDILKSESNILN</sequence>
<dbReference type="Proteomes" id="UP000279995">
    <property type="component" value="Plasmid unnamed"/>
</dbReference>
<reference evidence="1 2" key="1">
    <citation type="submission" date="2018-10" db="EMBL/GenBank/DDBJ databases">
        <title>Complete Genome Sequence and Transcriptomic Profiles of a Marine Bacterium, Pseudoalteromonas agarivorans Hao 2018.</title>
        <authorList>
            <person name="Hao L."/>
        </authorList>
    </citation>
    <scope>NUCLEOTIDE SEQUENCE [LARGE SCALE GENOMIC DNA]</scope>
    <source>
        <strain evidence="1 2">Hao 2018</strain>
        <plasmid evidence="1 2">unnamed</plasmid>
    </source>
</reference>
<evidence type="ECO:0000313" key="1">
    <source>
        <dbReference type="EMBL" id="AYM89054.1"/>
    </source>
</evidence>
<dbReference type="GeneID" id="39469430"/>
<dbReference type="AlphaFoldDB" id="A0AAD0U869"/>